<feature type="region of interest" description="Disordered" evidence="1">
    <location>
        <begin position="238"/>
        <end position="268"/>
    </location>
</feature>
<evidence type="ECO:0000313" key="2">
    <source>
        <dbReference type="EMBL" id="TKA80663.1"/>
    </source>
</evidence>
<evidence type="ECO:0000256" key="1">
    <source>
        <dbReference type="SAM" id="MobiDB-lite"/>
    </source>
</evidence>
<feature type="compositionally biased region" description="Acidic residues" evidence="1">
    <location>
        <begin position="85"/>
        <end position="102"/>
    </location>
</feature>
<dbReference type="Proteomes" id="UP000308768">
    <property type="component" value="Unassembled WGS sequence"/>
</dbReference>
<feature type="compositionally biased region" description="Basic residues" evidence="1">
    <location>
        <begin position="669"/>
        <end position="679"/>
    </location>
</feature>
<feature type="compositionally biased region" description="Polar residues" evidence="1">
    <location>
        <begin position="600"/>
        <end position="612"/>
    </location>
</feature>
<feature type="region of interest" description="Disordered" evidence="1">
    <location>
        <begin position="394"/>
        <end position="483"/>
    </location>
</feature>
<feature type="compositionally biased region" description="Low complexity" evidence="1">
    <location>
        <begin position="587"/>
        <end position="599"/>
    </location>
</feature>
<accession>A0A4U0XYE1</accession>
<feature type="region of interest" description="Disordered" evidence="1">
    <location>
        <begin position="67"/>
        <end position="105"/>
    </location>
</feature>
<dbReference type="AlphaFoldDB" id="A0A4U0XYE1"/>
<feature type="compositionally biased region" description="Polar residues" evidence="1">
    <location>
        <begin position="470"/>
        <end position="483"/>
    </location>
</feature>
<feature type="compositionally biased region" description="Basic and acidic residues" evidence="1">
    <location>
        <begin position="70"/>
        <end position="84"/>
    </location>
</feature>
<feature type="compositionally biased region" description="Low complexity" evidence="1">
    <location>
        <begin position="538"/>
        <end position="563"/>
    </location>
</feature>
<protein>
    <submittedName>
        <fullName evidence="2">Uncharacterized protein</fullName>
    </submittedName>
</protein>
<feature type="compositionally biased region" description="Low complexity" evidence="1">
    <location>
        <begin position="633"/>
        <end position="662"/>
    </location>
</feature>
<feature type="region of interest" description="Disordered" evidence="1">
    <location>
        <begin position="156"/>
        <end position="183"/>
    </location>
</feature>
<feature type="region of interest" description="Disordered" evidence="1">
    <location>
        <begin position="508"/>
        <end position="679"/>
    </location>
</feature>
<dbReference type="EMBL" id="NAJN01000051">
    <property type="protein sequence ID" value="TKA80663.1"/>
    <property type="molecule type" value="Genomic_DNA"/>
</dbReference>
<gene>
    <name evidence="2" type="ORF">B0A49_00804</name>
</gene>
<proteinExistence type="predicted"/>
<sequence length="679" mass="75351">MDLRRRIRRPKRLVDDAAFMARGRCQSRPAVPAVCVPAFPIPFTPYNPEKVRSQPAAFPSLDITETVAQRQEREHYDLERKEREEAENEDGWGSSEPDDDASDRELVQRAIARAKRRRRREGGDLATVTAAEMAKIKHCKRSRQEALDQDYVALDLQDEEEEEPPRKARKLPRPSSPNAQSLRQQLDHLDDGGIEIRRQTRPPAHHDISKLLKRYDGGETNWNYKTQQMLDAQSFGKSRTLSAYEDQQAPDEPQLENDHIMSDSDPENETNRLQKLADAKITWSSLSPQILVSLYDELIVDCARHAAHSKAGRNFKQLLELNSKDSAHLSKLLTARASGSPEDWNRTSQKALERAKAFLRHRHLPQNFLRTWSQEETERIDSPVTQSIGEPIVEPTAINTPPEWPSKKQRKACVGGSSPLRQPALNLRQMDTTLQGPHYPTFDSSEQEMPAPEASARPRGRQPKVDANIPSRQPTLPLRSQQPIEIQEKPYIVHRTAELAIAASRAGSALTRGKRPPNAPSLPPLTFKSISRPSNPGTTTDMRTATSSTTVPVLKPTASAKSTSPPPPKRRRTGKGKQTDRLPTPPITTTSSNAATSVTKVPTTKLTASAKSTPLPPPKRRHAVKGKQTDLLPAAPTTTAAKTATITTTARAAKPRPSAAAAAPPPKPKPSRKRPRTGA</sequence>
<organism evidence="2 3">
    <name type="scientific">Cryomyces minteri</name>
    <dbReference type="NCBI Taxonomy" id="331657"/>
    <lineage>
        <taxon>Eukaryota</taxon>
        <taxon>Fungi</taxon>
        <taxon>Dikarya</taxon>
        <taxon>Ascomycota</taxon>
        <taxon>Pezizomycotina</taxon>
        <taxon>Dothideomycetes</taxon>
        <taxon>Dothideomycetes incertae sedis</taxon>
        <taxon>Cryomyces</taxon>
    </lineage>
</organism>
<evidence type="ECO:0000313" key="3">
    <source>
        <dbReference type="Proteomes" id="UP000308768"/>
    </source>
</evidence>
<reference evidence="2 3" key="1">
    <citation type="submission" date="2017-03" db="EMBL/GenBank/DDBJ databases">
        <title>Genomes of endolithic fungi from Antarctica.</title>
        <authorList>
            <person name="Coleine C."/>
            <person name="Masonjones S."/>
            <person name="Stajich J.E."/>
        </authorList>
    </citation>
    <scope>NUCLEOTIDE SEQUENCE [LARGE SCALE GENOMIC DNA]</scope>
    <source>
        <strain evidence="2 3">CCFEE 5187</strain>
    </source>
</reference>
<feature type="compositionally biased region" description="Polar residues" evidence="1">
    <location>
        <begin position="528"/>
        <end position="537"/>
    </location>
</feature>
<dbReference type="STRING" id="331657.A0A4U0XYE1"/>
<comment type="caution">
    <text evidence="2">The sequence shown here is derived from an EMBL/GenBank/DDBJ whole genome shotgun (WGS) entry which is preliminary data.</text>
</comment>
<keyword evidence="3" id="KW-1185">Reference proteome</keyword>
<name>A0A4U0XYE1_9PEZI</name>